<dbReference type="Proteomes" id="UP000826212">
    <property type="component" value="Chromosome"/>
</dbReference>
<name>A0AC61ND55_9BACT</name>
<gene>
    <name evidence="1" type="ORF">K4L44_12650</name>
</gene>
<reference evidence="1" key="1">
    <citation type="submission" date="2021-08" db="EMBL/GenBank/DDBJ databases">
        <title>Novel anaerobic bacterium isolated from sea squirt in East Sea, Republic of Korea.</title>
        <authorList>
            <person name="Nguyen T.H."/>
            <person name="Li Z."/>
            <person name="Lee Y.-J."/>
            <person name="Ko J."/>
            <person name="Kim S.-G."/>
        </authorList>
    </citation>
    <scope>NUCLEOTIDE SEQUENCE</scope>
    <source>
        <strain evidence="1">KCTC 25031</strain>
    </source>
</reference>
<keyword evidence="2" id="KW-1185">Reference proteome</keyword>
<organism evidence="1 2">
    <name type="scientific">Halosquirtibacter laminarini</name>
    <dbReference type="NCBI Taxonomy" id="3374600"/>
    <lineage>
        <taxon>Bacteria</taxon>
        <taxon>Pseudomonadati</taxon>
        <taxon>Bacteroidota</taxon>
        <taxon>Bacteroidia</taxon>
        <taxon>Marinilabiliales</taxon>
        <taxon>Prolixibacteraceae</taxon>
        <taxon>Halosquirtibacter</taxon>
    </lineage>
</organism>
<protein>
    <submittedName>
        <fullName evidence="1">Glycosyltransferase</fullName>
    </submittedName>
</protein>
<proteinExistence type="predicted"/>
<sequence length="367" mass="43846">MNNSSVKVSSSIDIKFLIVGDFAYDIYEESLRKSFHGIVNEIYSFPLGPYYDYITHPSINRFKFTIENVLKFCQIKFRYGRLIKKINDDLVDFISENQVDIVFLYRPILIKGETLRRIKRTLPNIKIITYNNDCAFSNKYPWYFWRLYHQCCRESSLNLAYRYLDLKFLQQLSIDSSLFLPSFSDHIYPIIDIQDNYKSDVVFIGHFEDDGRDYYLVELLRKGYNLRIFGTKWSDSKYYKEICSYLGYKIIPVYKNEYNLYLNGAKIALVFLSKLNNDRYTRRNFEIPMTNTLMLSVFSKELACELFKEGQHIVFFNDLQSLMSKIDFYLEHEDERNKIVSDSYYWTCNNHSMNSRVNSLMKKIKSL</sequence>
<evidence type="ECO:0000313" key="2">
    <source>
        <dbReference type="Proteomes" id="UP000826212"/>
    </source>
</evidence>
<dbReference type="EMBL" id="CP081303">
    <property type="protein sequence ID" value="QZE13424.1"/>
    <property type="molecule type" value="Genomic_DNA"/>
</dbReference>
<evidence type="ECO:0000313" key="1">
    <source>
        <dbReference type="EMBL" id="QZE13424.1"/>
    </source>
</evidence>
<accession>A0AC61ND55</accession>